<reference evidence="1" key="1">
    <citation type="submission" date="2014-11" db="EMBL/GenBank/DDBJ databases">
        <authorList>
            <person name="Amaro Gonzalez C."/>
        </authorList>
    </citation>
    <scope>NUCLEOTIDE SEQUENCE</scope>
</reference>
<organism evidence="1">
    <name type="scientific">Anguilla anguilla</name>
    <name type="common">European freshwater eel</name>
    <name type="synonym">Muraena anguilla</name>
    <dbReference type="NCBI Taxonomy" id="7936"/>
    <lineage>
        <taxon>Eukaryota</taxon>
        <taxon>Metazoa</taxon>
        <taxon>Chordata</taxon>
        <taxon>Craniata</taxon>
        <taxon>Vertebrata</taxon>
        <taxon>Euteleostomi</taxon>
        <taxon>Actinopterygii</taxon>
        <taxon>Neopterygii</taxon>
        <taxon>Teleostei</taxon>
        <taxon>Anguilliformes</taxon>
        <taxon>Anguillidae</taxon>
        <taxon>Anguilla</taxon>
    </lineage>
</organism>
<dbReference type="EMBL" id="GBXM01037343">
    <property type="protein sequence ID" value="JAH71234.1"/>
    <property type="molecule type" value="Transcribed_RNA"/>
</dbReference>
<sequence length="36" mass="3850">MPAPFVNPFVLNPDITSAAGDCLFLGISHKITLLVH</sequence>
<reference evidence="1" key="2">
    <citation type="journal article" date="2015" name="Fish Shellfish Immunol.">
        <title>Early steps in the European eel (Anguilla anguilla)-Vibrio vulnificus interaction in the gills: Role of the RtxA13 toxin.</title>
        <authorList>
            <person name="Callol A."/>
            <person name="Pajuelo D."/>
            <person name="Ebbesson L."/>
            <person name="Teles M."/>
            <person name="MacKenzie S."/>
            <person name="Amaro C."/>
        </authorList>
    </citation>
    <scope>NUCLEOTIDE SEQUENCE</scope>
</reference>
<protein>
    <submittedName>
        <fullName evidence="1">Uncharacterized protein</fullName>
    </submittedName>
</protein>
<dbReference type="AlphaFoldDB" id="A0A0E9UZF9"/>
<proteinExistence type="predicted"/>
<name>A0A0E9UZF9_ANGAN</name>
<accession>A0A0E9UZF9</accession>
<evidence type="ECO:0000313" key="1">
    <source>
        <dbReference type="EMBL" id="JAH71234.1"/>
    </source>
</evidence>